<proteinExistence type="predicted"/>
<accession>A0ABQ2SCY5</accession>
<name>A0ABQ2SCY5_9DEIO</name>
<keyword evidence="2" id="KW-1185">Reference proteome</keyword>
<reference evidence="2" key="1">
    <citation type="journal article" date="2019" name="Int. J. Syst. Evol. Microbiol.">
        <title>The Global Catalogue of Microorganisms (GCM) 10K type strain sequencing project: providing services to taxonomists for standard genome sequencing and annotation.</title>
        <authorList>
            <consortium name="The Broad Institute Genomics Platform"/>
            <consortium name="The Broad Institute Genome Sequencing Center for Infectious Disease"/>
            <person name="Wu L."/>
            <person name="Ma J."/>
        </authorList>
    </citation>
    <scope>NUCLEOTIDE SEQUENCE [LARGE SCALE GENOMIC DNA]</scope>
    <source>
        <strain evidence="2">JCM 31406</strain>
    </source>
</reference>
<evidence type="ECO:0000313" key="2">
    <source>
        <dbReference type="Proteomes" id="UP000620633"/>
    </source>
</evidence>
<dbReference type="Proteomes" id="UP000620633">
    <property type="component" value="Unassembled WGS sequence"/>
</dbReference>
<gene>
    <name evidence="1" type="ORF">GCM10008961_00860</name>
</gene>
<protein>
    <submittedName>
        <fullName evidence="1">Uncharacterized protein</fullName>
    </submittedName>
</protein>
<dbReference type="EMBL" id="BMQO01000001">
    <property type="protein sequence ID" value="GGS13554.1"/>
    <property type="molecule type" value="Genomic_DNA"/>
</dbReference>
<comment type="caution">
    <text evidence="1">The sequence shown here is derived from an EMBL/GenBank/DDBJ whole genome shotgun (WGS) entry which is preliminary data.</text>
</comment>
<organism evidence="1 2">
    <name type="scientific">Deinococcus knuensis</name>
    <dbReference type="NCBI Taxonomy" id="1837380"/>
    <lineage>
        <taxon>Bacteria</taxon>
        <taxon>Thermotogati</taxon>
        <taxon>Deinococcota</taxon>
        <taxon>Deinococci</taxon>
        <taxon>Deinococcales</taxon>
        <taxon>Deinococcaceae</taxon>
        <taxon>Deinococcus</taxon>
    </lineage>
</organism>
<evidence type="ECO:0000313" key="1">
    <source>
        <dbReference type="EMBL" id="GGS13554.1"/>
    </source>
</evidence>
<sequence>MTAAKDPPHYPAGMTEVFRAAIARALPSPEQVGESLAHLSARDVQDAADYFSAVLPDFDVALVLPGAEALAGAVADLRGAFVVHAARHPSGFMRLGAPNWTDVQRELRAQSRPARAALFTPQLRGGLDELEVLLAATHQGWTVQGVAAGVAHTNDAGRVRMELQGVPVVTPVMLADTPTGLVFERRFPQSA</sequence>